<keyword evidence="2" id="KW-1185">Reference proteome</keyword>
<evidence type="ECO:0000313" key="1">
    <source>
        <dbReference type="EMBL" id="VVE55874.1"/>
    </source>
</evidence>
<proteinExistence type="predicted"/>
<accession>A0A5E4Z3X7</accession>
<name>A0A5E4Z3X7_9BURK</name>
<dbReference type="RefSeq" id="WP_150624122.1">
    <property type="nucleotide sequence ID" value="NZ_CABPSM010000024.1"/>
</dbReference>
<dbReference type="Proteomes" id="UP000343317">
    <property type="component" value="Unassembled WGS sequence"/>
</dbReference>
<evidence type="ECO:0000313" key="2">
    <source>
        <dbReference type="Proteomes" id="UP000343317"/>
    </source>
</evidence>
<dbReference type="EMBL" id="CABPSM010000024">
    <property type="protein sequence ID" value="VVE55874.1"/>
    <property type="molecule type" value="Genomic_DNA"/>
</dbReference>
<reference evidence="1 2" key="1">
    <citation type="submission" date="2019-08" db="EMBL/GenBank/DDBJ databases">
        <authorList>
            <person name="Peeters C."/>
        </authorList>
    </citation>
    <scope>NUCLEOTIDE SEQUENCE [LARGE SCALE GENOMIC DNA]</scope>
    <source>
        <strain evidence="1 2">LMG 31112</strain>
    </source>
</reference>
<protein>
    <submittedName>
        <fullName evidence="1">Tail fiber protein</fullName>
    </submittedName>
</protein>
<organism evidence="1 2">
    <name type="scientific">Pandoraea horticolens</name>
    <dbReference type="NCBI Taxonomy" id="2508298"/>
    <lineage>
        <taxon>Bacteria</taxon>
        <taxon>Pseudomonadati</taxon>
        <taxon>Pseudomonadota</taxon>
        <taxon>Betaproteobacteria</taxon>
        <taxon>Burkholderiales</taxon>
        <taxon>Burkholderiaceae</taxon>
        <taxon>Pandoraea</taxon>
    </lineage>
</organism>
<sequence length="257" mass="26709">MVASNVDSGNGAWVLIERTGGAQQVAPATQSQHAAQLGQLAAVQGAFKNLKVAALGVNNTSTVVTADELVLENGSNLYASVRGVNVTINSAGTVGQPNSLSTGTLAASTWYYVWVWYNGTTVCGTLDPSATAPTAPSGYTAGYRARIGAVRTDSSGNKYLLQTLQYGRSARYVTTSGTNLTTLPVMASGAATFPSAVSTLAFVPLTASKISLYVNSSGLTSAVQVFPNTQSSNTFSYADGICSQKRRPRLPCGRFSR</sequence>
<dbReference type="AlphaFoldDB" id="A0A5E4Z3X7"/>
<gene>
    <name evidence="1" type="ORF">PHO31112_05037</name>
</gene>